<evidence type="ECO:0000259" key="8">
    <source>
        <dbReference type="SMART" id="SM01070"/>
    </source>
</evidence>
<dbReference type="InterPro" id="IPR013874">
    <property type="entry name" value="Cdc37_Hsp90-bd"/>
</dbReference>
<comment type="caution">
    <text evidence="10">The sequence shown here is derived from an EMBL/GenBank/DDBJ whole genome shotgun (WGS) entry which is preliminary data.</text>
</comment>
<keyword evidence="3" id="KW-0963">Cytoplasm</keyword>
<reference evidence="10 11" key="1">
    <citation type="submission" date="2024-10" db="EMBL/GenBank/DDBJ databases">
        <title>Updated reference genomes for cyclostephanoid diatoms.</title>
        <authorList>
            <person name="Roberts W.R."/>
            <person name="Alverson A.J."/>
        </authorList>
    </citation>
    <scope>NUCLEOTIDE SEQUENCE [LARGE SCALE GENOMIC DNA]</scope>
    <source>
        <strain evidence="10 11">AJA228-03</strain>
    </source>
</reference>
<evidence type="ECO:0000256" key="2">
    <source>
        <dbReference type="ARBA" id="ARBA00006222"/>
    </source>
</evidence>
<gene>
    <name evidence="10" type="ORF">ACHAXA_004669</name>
</gene>
<feature type="domain" description="Cdc37 C-terminal" evidence="7">
    <location>
        <begin position="411"/>
        <end position="469"/>
    </location>
</feature>
<dbReference type="SMART" id="SM01071">
    <property type="entry name" value="CDC37_N"/>
    <property type="match status" value="1"/>
</dbReference>
<dbReference type="Pfam" id="PF08565">
    <property type="entry name" value="CDC37_M"/>
    <property type="match status" value="1"/>
</dbReference>
<dbReference type="GO" id="GO:0005737">
    <property type="term" value="C:cytoplasm"/>
    <property type="evidence" value="ECO:0007669"/>
    <property type="project" value="UniProtKB-SubCell"/>
</dbReference>
<dbReference type="Gene3D" id="6.10.140.250">
    <property type="match status" value="1"/>
</dbReference>
<dbReference type="PANTHER" id="PTHR12800">
    <property type="entry name" value="CDC37-RELATED"/>
    <property type="match status" value="1"/>
</dbReference>
<feature type="domain" description="Cdc37 N-terminal" evidence="9">
    <location>
        <begin position="4"/>
        <end position="134"/>
    </location>
</feature>
<evidence type="ECO:0000313" key="11">
    <source>
        <dbReference type="Proteomes" id="UP001530377"/>
    </source>
</evidence>
<comment type="subcellular location">
    <subcellularLocation>
        <location evidence="1">Cytoplasm</location>
    </subcellularLocation>
</comment>
<keyword evidence="4" id="KW-0143">Chaperone</keyword>
<proteinExistence type="inferred from homology"/>
<evidence type="ECO:0000256" key="1">
    <source>
        <dbReference type="ARBA" id="ARBA00004496"/>
    </source>
</evidence>
<feature type="region of interest" description="Disordered" evidence="6">
    <location>
        <begin position="37"/>
        <end position="56"/>
    </location>
</feature>
<dbReference type="InterPro" id="IPR013855">
    <property type="entry name" value="Cdc37_N_dom"/>
</dbReference>
<organism evidence="10 11">
    <name type="scientific">Cyclostephanos tholiformis</name>
    <dbReference type="NCBI Taxonomy" id="382380"/>
    <lineage>
        <taxon>Eukaryota</taxon>
        <taxon>Sar</taxon>
        <taxon>Stramenopiles</taxon>
        <taxon>Ochrophyta</taxon>
        <taxon>Bacillariophyta</taxon>
        <taxon>Coscinodiscophyceae</taxon>
        <taxon>Thalassiosirophycidae</taxon>
        <taxon>Stephanodiscales</taxon>
        <taxon>Stephanodiscaceae</taxon>
        <taxon>Cyclostephanos</taxon>
    </lineage>
</organism>
<evidence type="ECO:0000256" key="5">
    <source>
        <dbReference type="ARBA" id="ARBA00031396"/>
    </source>
</evidence>
<evidence type="ECO:0000313" key="10">
    <source>
        <dbReference type="EMBL" id="KAL3807802.1"/>
    </source>
</evidence>
<evidence type="ECO:0000256" key="3">
    <source>
        <dbReference type="ARBA" id="ARBA00022490"/>
    </source>
</evidence>
<dbReference type="Gene3D" id="1.20.58.610">
    <property type="entry name" value="Cdc37, Hsp90 binding domain"/>
    <property type="match status" value="1"/>
</dbReference>
<dbReference type="Proteomes" id="UP001530377">
    <property type="component" value="Unassembled WGS sequence"/>
</dbReference>
<name>A0ABD3R633_9STRA</name>
<dbReference type="Pfam" id="PF03234">
    <property type="entry name" value="CDC37_N"/>
    <property type="match status" value="1"/>
</dbReference>
<feature type="domain" description="Cdc37 Hsp90 binding" evidence="8">
    <location>
        <begin position="203"/>
        <end position="390"/>
    </location>
</feature>
<accession>A0ABD3R633</accession>
<dbReference type="InterPro" id="IPR038189">
    <property type="entry name" value="Cdc37_Hsp90-bd_sf"/>
</dbReference>
<dbReference type="InterPro" id="IPR013873">
    <property type="entry name" value="Cdc37_C"/>
</dbReference>
<evidence type="ECO:0000256" key="4">
    <source>
        <dbReference type="ARBA" id="ARBA00023186"/>
    </source>
</evidence>
<dbReference type="PANTHER" id="PTHR12800:SF4">
    <property type="entry name" value="HSP90 CO-CHAPERONE CDC37"/>
    <property type="match status" value="1"/>
</dbReference>
<evidence type="ECO:0000256" key="6">
    <source>
        <dbReference type="SAM" id="MobiDB-lite"/>
    </source>
</evidence>
<dbReference type="SMART" id="SM01069">
    <property type="entry name" value="CDC37_C"/>
    <property type="match status" value="1"/>
</dbReference>
<protein>
    <recommendedName>
        <fullName evidence="5">Hsp90 chaperone protein kinase-targeting subunit</fullName>
    </recommendedName>
</protein>
<dbReference type="AlphaFoldDB" id="A0ABD3R633"/>
<evidence type="ECO:0000259" key="7">
    <source>
        <dbReference type="SMART" id="SM01069"/>
    </source>
</evidence>
<dbReference type="Pfam" id="PF08564">
    <property type="entry name" value="CDC37_C"/>
    <property type="match status" value="1"/>
</dbReference>
<dbReference type="SMART" id="SM01070">
    <property type="entry name" value="CDC37_M"/>
    <property type="match status" value="1"/>
</dbReference>
<dbReference type="EMBL" id="JALLPB020000582">
    <property type="protein sequence ID" value="KAL3807802.1"/>
    <property type="molecule type" value="Genomic_DNA"/>
</dbReference>
<feature type="compositionally biased region" description="Basic and acidic residues" evidence="6">
    <location>
        <begin position="40"/>
        <end position="56"/>
    </location>
</feature>
<sequence length="469" mass="53423">MSKGFDYSKWDNIELSDDEDDVHPNIDKESWFRLKHRSRVEREEKEEKDKKKINEEMAKANLRIKEINKILSKASAADGDGSDSDDDLEDLDGLRSELKALQNSNRDNQAKLDHYEKNKKWNVDNMCHVTEERTIVNKNVSENKFSETGFALPKEEDSVVVDDAETAIIGRDEFHQLGSEDELLEVRSPDELEEVSKSTAKLSATKIGDATPKATPTPKQSHKSPAPAVAKNKAMKPPLLQPQPNDPTKSVSVSMLSYHQFTQKYADVVEQFMSIESMDKSKEFLLQHGDVLLQENASNYLLLASLEDEMNGYHDKMKLVARQSQIISNIAELAKSLKLHPGNVIHPFFQRMEDKDLFEGFMGGVKEFVQRIQVRAVQKKKEMDEERAREIKERGGEAEDVELSDIPREKRLGPGGLDPLEVFESLPESMQEAFESREKEKLEAALRAMSPEEAEYHMQRCIDSGLWNS</sequence>
<comment type="similarity">
    <text evidence="2">Belongs to the CDC37 family.</text>
</comment>
<feature type="region of interest" description="Disordered" evidence="6">
    <location>
        <begin position="189"/>
        <end position="251"/>
    </location>
</feature>
<evidence type="ECO:0000259" key="9">
    <source>
        <dbReference type="SMART" id="SM01071"/>
    </source>
</evidence>
<dbReference type="InterPro" id="IPR004918">
    <property type="entry name" value="Cdc37"/>
</dbReference>
<dbReference type="SUPFAM" id="SSF101391">
    <property type="entry name" value="Hsp90 co-chaperone CDC37"/>
    <property type="match status" value="1"/>
</dbReference>
<keyword evidence="11" id="KW-1185">Reference proteome</keyword>